<protein>
    <recommendedName>
        <fullName evidence="1">N-acyl amino acid synthase FeeM catalytic core domain-containing protein</fullName>
    </recommendedName>
</protein>
<dbReference type="EMBL" id="SZZP01000008">
    <property type="protein sequence ID" value="TKV80775.1"/>
    <property type="molecule type" value="Genomic_DNA"/>
</dbReference>
<name>A0A4V6CXL2_BRAEL</name>
<dbReference type="InterPro" id="IPR016181">
    <property type="entry name" value="Acyl_CoA_acyltransferase"/>
</dbReference>
<evidence type="ECO:0000313" key="2">
    <source>
        <dbReference type="EMBL" id="TKV80775.1"/>
    </source>
</evidence>
<dbReference type="Proteomes" id="UP000305095">
    <property type="component" value="Unassembled WGS sequence"/>
</dbReference>
<dbReference type="Gene3D" id="3.40.630.30">
    <property type="match status" value="1"/>
</dbReference>
<accession>A0A4V6CXL2</accession>
<dbReference type="Pfam" id="PF21926">
    <property type="entry name" value="FeeM"/>
    <property type="match status" value="1"/>
</dbReference>
<dbReference type="SUPFAM" id="SSF55729">
    <property type="entry name" value="Acyl-CoA N-acyltransferases (Nat)"/>
    <property type="match status" value="1"/>
</dbReference>
<dbReference type="AlphaFoldDB" id="A0A4V6CXL2"/>
<evidence type="ECO:0000313" key="3">
    <source>
        <dbReference type="Proteomes" id="UP000305095"/>
    </source>
</evidence>
<proteinExistence type="predicted"/>
<feature type="domain" description="N-acyl amino acid synthase FeeM catalytic core" evidence="1">
    <location>
        <begin position="41"/>
        <end position="199"/>
    </location>
</feature>
<dbReference type="InterPro" id="IPR054597">
    <property type="entry name" value="FeeM_cat"/>
</dbReference>
<reference evidence="2 3" key="1">
    <citation type="submission" date="2019-05" db="EMBL/GenBank/DDBJ databases">
        <title>Draft Genome of Bradyrhizobium elkanii strain SEMIA 938, Used in Commercial Inoculants for Lupinus spp. in Brazil.</title>
        <authorList>
            <person name="Hungria M."/>
            <person name="Delamuta J.R.M."/>
            <person name="Ribeiro R.A."/>
            <person name="Nogueira M.A."/>
        </authorList>
    </citation>
    <scope>NUCLEOTIDE SEQUENCE [LARGE SCALE GENOMIC DNA]</scope>
    <source>
        <strain evidence="2 3">Semia 938</strain>
    </source>
</reference>
<comment type="caution">
    <text evidence="2">The sequence shown here is derived from an EMBL/GenBank/DDBJ whole genome shotgun (WGS) entry which is preliminary data.</text>
</comment>
<organism evidence="2 3">
    <name type="scientific">Bradyrhizobium elkanii</name>
    <dbReference type="NCBI Taxonomy" id="29448"/>
    <lineage>
        <taxon>Bacteria</taxon>
        <taxon>Pseudomonadati</taxon>
        <taxon>Pseudomonadota</taxon>
        <taxon>Alphaproteobacteria</taxon>
        <taxon>Hyphomicrobiales</taxon>
        <taxon>Nitrobacteraceae</taxon>
        <taxon>Bradyrhizobium</taxon>
    </lineage>
</organism>
<evidence type="ECO:0000259" key="1">
    <source>
        <dbReference type="Pfam" id="PF21926"/>
    </source>
</evidence>
<sequence length="250" mass="28746">MFREYQMRSAAEAIKPATGRLADPLDQVDYRLAQTPEQKDEIYRLRYRAYLREGAIRPSADERVVDRFDDAPNAWIFGVYLQGELCSSIRITVVTPEWRTSPTLEVFGDVLLPKLDQGLVFIDSTRFVADPEKARNTPELPYVTVRLGSTAGVHFNADYGLAPVRPEHMAFYRRVFLHETWSEPRLYPGLVKPVGLMASHLPTVRERVLARYPFLRSSAFERRMLFDREGQLQPDGFVQPFERASIVPNP</sequence>
<gene>
    <name evidence="2" type="ORF">FDV58_15320</name>
</gene>